<evidence type="ECO:0000313" key="8">
    <source>
        <dbReference type="RefSeq" id="XP_020662002.2"/>
    </source>
</evidence>
<dbReference type="Gene3D" id="1.20.1250.20">
    <property type="entry name" value="MFS general substrate transporter like domains"/>
    <property type="match status" value="1"/>
</dbReference>
<feature type="transmembrane region" description="Helical" evidence="5">
    <location>
        <begin position="165"/>
        <end position="188"/>
    </location>
</feature>
<feature type="transmembrane region" description="Helical" evidence="5">
    <location>
        <begin position="449"/>
        <end position="470"/>
    </location>
</feature>
<dbReference type="InterPro" id="IPR005828">
    <property type="entry name" value="MFS_sugar_transport-like"/>
</dbReference>
<sequence length="549" mass="60992">MADVSEIIKALGEFGRFQYWLLVWVTLSSISIAFHMFGQLFMVAQELHYCNTDWFISLGLNLTEEERLNLTLPTKVDGTFEECFMYAPVEWDLDTIVRHGLNVTEKCQNGWVYPAKKDPSLLTQFDLVCDRKDLKNISQSIYMLGLLVGSMVFGPLSDRFGRRPIILLCMLLEGTSGVATAFVPNIYLYSAFRFLVGGAISGIGISLLALGAEWVGISHRPFMVIINHAAFSVGQMILAGLAYAVRDWKFLQVSISTPIFALCFFLWTLPESARWLVTKGKVEEAKILLRKAAAVNKRTLSPELLDQLKPEKKNESESILELFGNPHLRKRVLVMSSIWFANSLAYYGLSLNVGSFGLDIYLAQFVFGAAELPGRITTLFLVQWLGRRKCQAFCLLLGGVACLLITVIPKDLPVITTVLAIIGKFTISSSFTVSFVYSAELFPTVVRQTGIGLCQMAARLGGIISPLAHLLEKHHASFPILMFASTAIVGGTLSFLLPETRGLELPDHIEDVVAKSNGPRKTVSRNLENGCLNQKEDNHLSERAKTTYL</sequence>
<feature type="transmembrane region" description="Helical" evidence="5">
    <location>
        <begin position="392"/>
        <end position="408"/>
    </location>
</feature>
<dbReference type="KEGG" id="pvt:110085839"/>
<name>A0A6J0UMQ9_9SAUR</name>
<dbReference type="SUPFAM" id="SSF103473">
    <property type="entry name" value="MFS general substrate transporter"/>
    <property type="match status" value="1"/>
</dbReference>
<reference evidence="8" key="1">
    <citation type="submission" date="2025-08" db="UniProtKB">
        <authorList>
            <consortium name="RefSeq"/>
        </authorList>
    </citation>
    <scope>IDENTIFICATION</scope>
</reference>
<proteinExistence type="predicted"/>
<feature type="transmembrane region" description="Helical" evidence="5">
    <location>
        <begin position="194"/>
        <end position="215"/>
    </location>
</feature>
<comment type="subcellular location">
    <subcellularLocation>
        <location evidence="1">Membrane</location>
        <topology evidence="1">Multi-pass membrane protein</topology>
    </subcellularLocation>
</comment>
<feature type="transmembrane region" description="Helical" evidence="5">
    <location>
        <begin position="19"/>
        <end position="37"/>
    </location>
</feature>
<evidence type="ECO:0000256" key="2">
    <source>
        <dbReference type="ARBA" id="ARBA00022692"/>
    </source>
</evidence>
<dbReference type="PANTHER" id="PTHR24064">
    <property type="entry name" value="SOLUTE CARRIER FAMILY 22 MEMBER"/>
    <property type="match status" value="1"/>
</dbReference>
<dbReference type="GeneID" id="110085839"/>
<dbReference type="OrthoDB" id="5296287at2759"/>
<dbReference type="Pfam" id="PF00083">
    <property type="entry name" value="Sugar_tr"/>
    <property type="match status" value="1"/>
</dbReference>
<evidence type="ECO:0000313" key="7">
    <source>
        <dbReference type="Proteomes" id="UP001652642"/>
    </source>
</evidence>
<feature type="domain" description="Major facilitator superfamily (MFS) profile" evidence="6">
    <location>
        <begin position="95"/>
        <end position="502"/>
    </location>
</feature>
<dbReference type="GO" id="GO:0016020">
    <property type="term" value="C:membrane"/>
    <property type="evidence" value="ECO:0007669"/>
    <property type="project" value="UniProtKB-SubCell"/>
</dbReference>
<gene>
    <name evidence="8" type="primary">LOC110085839</name>
</gene>
<feature type="transmembrane region" description="Helical" evidence="5">
    <location>
        <begin position="140"/>
        <end position="158"/>
    </location>
</feature>
<feature type="transmembrane region" description="Helical" evidence="5">
    <location>
        <begin position="222"/>
        <end position="244"/>
    </location>
</feature>
<keyword evidence="7" id="KW-1185">Reference proteome</keyword>
<organism evidence="7 8">
    <name type="scientific">Pogona vitticeps</name>
    <name type="common">central bearded dragon</name>
    <dbReference type="NCBI Taxonomy" id="103695"/>
    <lineage>
        <taxon>Eukaryota</taxon>
        <taxon>Metazoa</taxon>
        <taxon>Chordata</taxon>
        <taxon>Craniata</taxon>
        <taxon>Vertebrata</taxon>
        <taxon>Euteleostomi</taxon>
        <taxon>Lepidosauria</taxon>
        <taxon>Squamata</taxon>
        <taxon>Bifurcata</taxon>
        <taxon>Unidentata</taxon>
        <taxon>Episquamata</taxon>
        <taxon>Toxicofera</taxon>
        <taxon>Iguania</taxon>
        <taxon>Acrodonta</taxon>
        <taxon>Agamidae</taxon>
        <taxon>Amphibolurinae</taxon>
        <taxon>Pogona</taxon>
    </lineage>
</organism>
<feature type="transmembrane region" description="Helical" evidence="5">
    <location>
        <begin position="414"/>
        <end position="437"/>
    </location>
</feature>
<dbReference type="GO" id="GO:0022857">
    <property type="term" value="F:transmembrane transporter activity"/>
    <property type="evidence" value="ECO:0007669"/>
    <property type="project" value="InterPro"/>
</dbReference>
<accession>A0A6J0UMQ9</accession>
<feature type="transmembrane region" description="Helical" evidence="5">
    <location>
        <begin position="250"/>
        <end position="269"/>
    </location>
</feature>
<dbReference type="InterPro" id="IPR036259">
    <property type="entry name" value="MFS_trans_sf"/>
</dbReference>
<evidence type="ECO:0000256" key="1">
    <source>
        <dbReference type="ARBA" id="ARBA00004141"/>
    </source>
</evidence>
<dbReference type="InterPro" id="IPR020846">
    <property type="entry name" value="MFS_dom"/>
</dbReference>
<dbReference type="CDD" id="cd17374">
    <property type="entry name" value="MFS_OAT"/>
    <property type="match status" value="1"/>
</dbReference>
<feature type="transmembrane region" description="Helical" evidence="5">
    <location>
        <begin position="476"/>
        <end position="497"/>
    </location>
</feature>
<dbReference type="Proteomes" id="UP001652642">
    <property type="component" value="Chromosome 6"/>
</dbReference>
<feature type="transmembrane region" description="Helical" evidence="5">
    <location>
        <begin position="361"/>
        <end position="385"/>
    </location>
</feature>
<dbReference type="PROSITE" id="PS50850">
    <property type="entry name" value="MFS"/>
    <property type="match status" value="1"/>
</dbReference>
<dbReference type="AlphaFoldDB" id="A0A6J0UMQ9"/>
<keyword evidence="3 5" id="KW-1133">Transmembrane helix</keyword>
<feature type="transmembrane region" description="Helical" evidence="5">
    <location>
        <begin position="332"/>
        <end position="349"/>
    </location>
</feature>
<dbReference type="InParanoid" id="A0A6J0UMQ9"/>
<evidence type="ECO:0000259" key="6">
    <source>
        <dbReference type="PROSITE" id="PS50850"/>
    </source>
</evidence>
<evidence type="ECO:0000256" key="3">
    <source>
        <dbReference type="ARBA" id="ARBA00022989"/>
    </source>
</evidence>
<evidence type="ECO:0000256" key="4">
    <source>
        <dbReference type="ARBA" id="ARBA00023136"/>
    </source>
</evidence>
<evidence type="ECO:0000256" key="5">
    <source>
        <dbReference type="SAM" id="Phobius"/>
    </source>
</evidence>
<keyword evidence="2 5" id="KW-0812">Transmembrane</keyword>
<keyword evidence="4 5" id="KW-0472">Membrane</keyword>
<protein>
    <submittedName>
        <fullName evidence="8">Solute carrier family 22 member 13-like</fullName>
    </submittedName>
</protein>
<dbReference type="RefSeq" id="XP_020662002.2">
    <property type="nucleotide sequence ID" value="XM_020806343.2"/>
</dbReference>